<reference evidence="3" key="1">
    <citation type="submission" date="2025-08" db="UniProtKB">
        <authorList>
            <consortium name="RefSeq"/>
        </authorList>
    </citation>
    <scope>IDENTIFICATION</scope>
    <source>
        <tissue evidence="3">Muscle</tissue>
    </source>
</reference>
<dbReference type="AlphaFoldDB" id="A0A8B7RIH3"/>
<sequence length="126" mass="13026">MAAAPQRGWSRGGGRAPSRGSCPGALGVRASPLEGRTSEAPLEPARGGGRGRGDSGREEGARGRSGENRLRRGPMLQGGGGPRMEAEGEGVRRSDSGSCPRRPGGTRRGPQRSPRPLARPAEAKNH</sequence>
<gene>
    <name evidence="3" type="primary">LOC109384204</name>
</gene>
<evidence type="ECO:0000256" key="1">
    <source>
        <dbReference type="SAM" id="MobiDB-lite"/>
    </source>
</evidence>
<accession>A0A8B7RIH3</accession>
<evidence type="ECO:0000313" key="3">
    <source>
        <dbReference type="RefSeq" id="XP_019500854.1"/>
    </source>
</evidence>
<evidence type="ECO:0000313" key="2">
    <source>
        <dbReference type="Proteomes" id="UP000694851"/>
    </source>
</evidence>
<feature type="compositionally biased region" description="Basic and acidic residues" evidence="1">
    <location>
        <begin position="84"/>
        <end position="95"/>
    </location>
</feature>
<protein>
    <submittedName>
        <fullName evidence="3">Uncharacterized protein LOC109384204</fullName>
    </submittedName>
</protein>
<dbReference type="GeneID" id="109384204"/>
<feature type="region of interest" description="Disordered" evidence="1">
    <location>
        <begin position="1"/>
        <end position="126"/>
    </location>
</feature>
<keyword evidence="2" id="KW-1185">Reference proteome</keyword>
<organism evidence="2 3">
    <name type="scientific">Hipposideros armiger</name>
    <name type="common">Great Himalayan leaf-nosed bat</name>
    <dbReference type="NCBI Taxonomy" id="186990"/>
    <lineage>
        <taxon>Eukaryota</taxon>
        <taxon>Metazoa</taxon>
        <taxon>Chordata</taxon>
        <taxon>Craniata</taxon>
        <taxon>Vertebrata</taxon>
        <taxon>Euteleostomi</taxon>
        <taxon>Mammalia</taxon>
        <taxon>Eutheria</taxon>
        <taxon>Laurasiatheria</taxon>
        <taxon>Chiroptera</taxon>
        <taxon>Yinpterochiroptera</taxon>
        <taxon>Rhinolophoidea</taxon>
        <taxon>Hipposideridae</taxon>
        <taxon>Hipposideros</taxon>
    </lineage>
</organism>
<name>A0A8B7RIH3_HIPAR</name>
<dbReference type="Proteomes" id="UP000694851">
    <property type="component" value="Unplaced"/>
</dbReference>
<dbReference type="RefSeq" id="XP_019500854.1">
    <property type="nucleotide sequence ID" value="XM_019645309.1"/>
</dbReference>
<feature type="compositionally biased region" description="Basic and acidic residues" evidence="1">
    <location>
        <begin position="51"/>
        <end position="70"/>
    </location>
</feature>
<dbReference type="KEGG" id="hai:109384204"/>
<proteinExistence type="predicted"/>